<accession>D7KVM4</accession>
<reference evidence="3" key="1">
    <citation type="journal article" date="2011" name="Nat. Genet.">
        <title>The Arabidopsis lyrata genome sequence and the basis of rapid genome size change.</title>
        <authorList>
            <person name="Hu T.T."/>
            <person name="Pattyn P."/>
            <person name="Bakker E.G."/>
            <person name="Cao J."/>
            <person name="Cheng J.-F."/>
            <person name="Clark R.M."/>
            <person name="Fahlgren N."/>
            <person name="Fawcett J.A."/>
            <person name="Grimwood J."/>
            <person name="Gundlach H."/>
            <person name="Haberer G."/>
            <person name="Hollister J.D."/>
            <person name="Ossowski S."/>
            <person name="Ottilar R.P."/>
            <person name="Salamov A.A."/>
            <person name="Schneeberger K."/>
            <person name="Spannagl M."/>
            <person name="Wang X."/>
            <person name="Yang L."/>
            <person name="Nasrallah M.E."/>
            <person name="Bergelson J."/>
            <person name="Carrington J.C."/>
            <person name="Gaut B.S."/>
            <person name="Schmutz J."/>
            <person name="Mayer K.F.X."/>
            <person name="Van de Peer Y."/>
            <person name="Grigoriev I.V."/>
            <person name="Nordborg M."/>
            <person name="Weigel D."/>
            <person name="Guo Y.-L."/>
        </authorList>
    </citation>
    <scope>NUCLEOTIDE SEQUENCE [LARGE SCALE GENOMIC DNA]</scope>
    <source>
        <strain evidence="3">cv. MN47</strain>
    </source>
</reference>
<gene>
    <name evidence="2" type="ORF">ARALYDRAFT_894514</name>
</gene>
<dbReference type="HOGENOM" id="CLU_2187523_0_0_1"/>
<keyword evidence="3" id="KW-1185">Reference proteome</keyword>
<dbReference type="Proteomes" id="UP000008694">
    <property type="component" value="Unassembled WGS sequence"/>
</dbReference>
<organism evidence="3">
    <name type="scientific">Arabidopsis lyrata subsp. lyrata</name>
    <name type="common">Lyre-leaved rock-cress</name>
    <dbReference type="NCBI Taxonomy" id="81972"/>
    <lineage>
        <taxon>Eukaryota</taxon>
        <taxon>Viridiplantae</taxon>
        <taxon>Streptophyta</taxon>
        <taxon>Embryophyta</taxon>
        <taxon>Tracheophyta</taxon>
        <taxon>Spermatophyta</taxon>
        <taxon>Magnoliopsida</taxon>
        <taxon>eudicotyledons</taxon>
        <taxon>Gunneridae</taxon>
        <taxon>Pentapetalae</taxon>
        <taxon>rosids</taxon>
        <taxon>malvids</taxon>
        <taxon>Brassicales</taxon>
        <taxon>Brassicaceae</taxon>
        <taxon>Camelineae</taxon>
        <taxon>Arabidopsis</taxon>
    </lineage>
</organism>
<evidence type="ECO:0000313" key="2">
    <source>
        <dbReference type="EMBL" id="EFH63394.1"/>
    </source>
</evidence>
<keyword evidence="1" id="KW-1133">Transmembrane helix</keyword>
<dbReference type="EMBL" id="GL348714">
    <property type="protein sequence ID" value="EFH63394.1"/>
    <property type="molecule type" value="Genomic_DNA"/>
</dbReference>
<proteinExistence type="predicted"/>
<keyword evidence="1" id="KW-0812">Transmembrane</keyword>
<feature type="transmembrane region" description="Helical" evidence="1">
    <location>
        <begin position="16"/>
        <end position="37"/>
    </location>
</feature>
<name>D7KVM4_ARALL</name>
<sequence>MKQTMITELEDLRQRVVLVIFIVVSSSRFLIFCSLFIQKELLQDGSGPSRGIPMKLVCIRVTKENRTAGILENHTKGERYAEHSLRKFVRNKAPQIMPSINGFFTDPKY</sequence>
<dbReference type="PANTHER" id="PTHR33417">
    <property type="entry name" value="G-BOX BINDING PROTEIN"/>
    <property type="match status" value="1"/>
</dbReference>
<dbReference type="Gramene" id="scaffold_201588.1">
    <property type="protein sequence ID" value="scaffold_201588.1"/>
    <property type="gene ID" value="scaffold_201588.1"/>
</dbReference>
<protein>
    <submittedName>
        <fullName evidence="2">Uncharacterized protein</fullName>
    </submittedName>
</protein>
<evidence type="ECO:0000256" key="1">
    <source>
        <dbReference type="SAM" id="Phobius"/>
    </source>
</evidence>
<dbReference type="AlphaFoldDB" id="D7KVM4"/>
<dbReference type="STRING" id="81972.D7KVM4"/>
<keyword evidence="1" id="KW-0472">Membrane</keyword>
<evidence type="ECO:0000313" key="3">
    <source>
        <dbReference type="Proteomes" id="UP000008694"/>
    </source>
</evidence>